<keyword evidence="3" id="KW-1185">Reference proteome</keyword>
<dbReference type="EMBL" id="JBBMQS010000016">
    <property type="protein sequence ID" value="MEM5499702.1"/>
    <property type="molecule type" value="Genomic_DNA"/>
</dbReference>
<feature type="transmembrane region" description="Helical" evidence="1">
    <location>
        <begin position="697"/>
        <end position="713"/>
    </location>
</feature>
<organism evidence="2 3">
    <name type="scientific">Paraglaciecola mesophila</name>
    <dbReference type="NCBI Taxonomy" id="197222"/>
    <lineage>
        <taxon>Bacteria</taxon>
        <taxon>Pseudomonadati</taxon>
        <taxon>Pseudomonadota</taxon>
        <taxon>Gammaproteobacteria</taxon>
        <taxon>Alteromonadales</taxon>
        <taxon>Alteromonadaceae</taxon>
        <taxon>Paraglaciecola</taxon>
    </lineage>
</organism>
<feature type="transmembrane region" description="Helical" evidence="1">
    <location>
        <begin position="20"/>
        <end position="43"/>
    </location>
</feature>
<comment type="caution">
    <text evidence="2">The sequence shown here is derived from an EMBL/GenBank/DDBJ whole genome shotgun (WGS) entry which is preliminary data.</text>
</comment>
<keyword evidence="1" id="KW-0812">Transmembrane</keyword>
<reference evidence="2 3" key="1">
    <citation type="submission" date="2024-03" db="EMBL/GenBank/DDBJ databases">
        <title>Community enrichment and isolation of bacterial strains for fucoidan degradation.</title>
        <authorList>
            <person name="Sichert A."/>
        </authorList>
    </citation>
    <scope>NUCLEOTIDE SEQUENCE [LARGE SCALE GENOMIC DNA]</scope>
    <source>
        <strain evidence="2 3">AS12</strain>
    </source>
</reference>
<evidence type="ECO:0000256" key="1">
    <source>
        <dbReference type="SAM" id="Phobius"/>
    </source>
</evidence>
<evidence type="ECO:0008006" key="4">
    <source>
        <dbReference type="Google" id="ProtNLM"/>
    </source>
</evidence>
<dbReference type="InterPro" id="IPR029062">
    <property type="entry name" value="Class_I_gatase-like"/>
</dbReference>
<dbReference type="SUPFAM" id="SSF52317">
    <property type="entry name" value="Class I glutamine amidotransferase-like"/>
    <property type="match status" value="1"/>
</dbReference>
<proteinExistence type="predicted"/>
<dbReference type="Gene3D" id="3.40.50.880">
    <property type="match status" value="1"/>
</dbReference>
<keyword evidence="1" id="KW-1133">Transmembrane helix</keyword>
<feature type="transmembrane region" description="Helical" evidence="1">
    <location>
        <begin position="55"/>
        <end position="80"/>
    </location>
</feature>
<evidence type="ECO:0000313" key="2">
    <source>
        <dbReference type="EMBL" id="MEM5499702.1"/>
    </source>
</evidence>
<accession>A0ABU9T0N9</accession>
<evidence type="ECO:0000313" key="3">
    <source>
        <dbReference type="Proteomes" id="UP001461163"/>
    </source>
</evidence>
<gene>
    <name evidence="2" type="ORF">WNY77_19985</name>
</gene>
<name>A0ABU9T0N9_9ALTE</name>
<dbReference type="RefSeq" id="WP_342882747.1">
    <property type="nucleotide sequence ID" value="NZ_JBBMQS010000016.1"/>
</dbReference>
<keyword evidence="1" id="KW-0472">Membrane</keyword>
<protein>
    <recommendedName>
        <fullName evidence="4">DUF4350 domain-containing protein</fullName>
    </recommendedName>
</protein>
<dbReference type="Proteomes" id="UP001461163">
    <property type="component" value="Unassembled WGS sequence"/>
</dbReference>
<sequence>MSWTLAQVGTYTLATPQGMPLLLCIVLGVAFLTAWLTSSVLMLRGSLRLNKQAASISAPLAIGLVCINTLAFVALLATVLDIKNSTTHIERAVLVTKGTTPEMLATFENQIQLYSNEKYTQRWFDLKSELQLDDAQNIPSPSLLAHAIGDMSELVVLGDGLSPAQWQTLFLATDNWGTPENSKMGVTFMPSPESLGIVNISWQKQLQIGQALHISGALSGRSDSEASEDDAAPSGVKPYILQLISPSGEIEQEISLKRGEVFSLVTHPKAAGQWRYPLRLRDKTTDTLLEENYITVSVTQNDSLGAPLSTAQINTSPRTAIWQSAPSFETKYIKDWVSASGSAVTITTQISQDAYLRQYINQPTPDANSTGQTQQDDHFYSAETLAGIDILFMDGRGLVNLSKDQALRLQQAVESGLGLFLFADSNLVLEETKDITKRLKLPALREDKQAADEFSIVYPKQFASRATQAVPASTDLTLSIGAFRFDDEEAETLLKAPNGRALVKQHSLGLGQVAITLLPRTYEWKLNQTNGEYERLWHYLIKHIARNSDAIYWLKENASRLVFERNQVDACLRIGIRHKDVQVSIEYAQGQSNELTQQPLMLNQRKDQPNIACAHYWPESTGWYRILASTQQDSQPNSTKIERGVSNAITAQEYRYVYSPNSWLAAQQAVKHWASHAVANSSAKTNSRPRDVTLNKGAPFAMLVLMLSALWLIRRLR</sequence>